<dbReference type="GO" id="GO:0006508">
    <property type="term" value="P:proteolysis"/>
    <property type="evidence" value="ECO:0007669"/>
    <property type="project" value="InterPro"/>
</dbReference>
<dbReference type="InterPro" id="IPR009003">
    <property type="entry name" value="Peptidase_S1_PA"/>
</dbReference>
<dbReference type="SUPFAM" id="SSF52540">
    <property type="entry name" value="P-loop containing nucleoside triphosphate hydrolases"/>
    <property type="match status" value="1"/>
</dbReference>
<dbReference type="Proteomes" id="UP001519309">
    <property type="component" value="Unassembled WGS sequence"/>
</dbReference>
<dbReference type="Proteomes" id="UP000092659">
    <property type="component" value="Chromosome"/>
</dbReference>
<dbReference type="KEGG" id="sgs:AVL59_09320"/>
<dbReference type="EMBL" id="CP016279">
    <property type="protein sequence ID" value="ANP49782.1"/>
    <property type="molecule type" value="Genomic_DNA"/>
</dbReference>
<evidence type="ECO:0000259" key="1">
    <source>
        <dbReference type="Pfam" id="PF00089"/>
    </source>
</evidence>
<dbReference type="AlphaFoldDB" id="A0A1B1ATD9"/>
<accession>A0A1B1ATD9</accession>
<dbReference type="GO" id="GO:0004252">
    <property type="term" value="F:serine-type endopeptidase activity"/>
    <property type="evidence" value="ECO:0007669"/>
    <property type="project" value="InterPro"/>
</dbReference>
<dbReference type="OrthoDB" id="3218567at2"/>
<evidence type="ECO:0000313" key="3">
    <source>
        <dbReference type="EMBL" id="MBP2051733.1"/>
    </source>
</evidence>
<dbReference type="InterPro" id="IPR027417">
    <property type="entry name" value="P-loop_NTPase"/>
</dbReference>
<reference evidence="3 5" key="2">
    <citation type="submission" date="2021-03" db="EMBL/GenBank/DDBJ databases">
        <title>Genomic Encyclopedia of Type Strains, Phase IV (KMG-IV): sequencing the most valuable type-strain genomes for metagenomic binning, comparative biology and taxonomic classification.</title>
        <authorList>
            <person name="Goeker M."/>
        </authorList>
    </citation>
    <scope>NUCLEOTIDE SEQUENCE [LARGE SCALE GENOMIC DNA]</scope>
    <source>
        <strain evidence="3 5">DSM 40499</strain>
    </source>
</reference>
<sequence>MKTDRVVEVWVRLDNGEWACGSGYVVAARLVITAAHVIVAHPAGDRSFHTLASSQDIRLRAEHADTLFSGSVVWRGQGEDLDVALIEITDEAWPKDPVTPVRWGRTTCQKTRVDCVAIGFPQVLRLADLRREREQLSGSINPATGDKSGQYHVQVDDAPARHMDGDSPWAGMSGAALFSNGLLIGVVIIDLDGFDGHRLTAVRMTEAFADAGFLRHVGAYGGAADRPGTTYTPVLESAELAALFSVRRAPQRPHSPATLLTAQAAAVRWFRGRDGKVADLQKWLASGEPLKARLVVGPGGYGKTRLARQLECRARGTGWITGMVQAERTEKLPADPLERLDSCRLPLLLIVDYAETRPDVVQRLLEAVDPYEGPKVRLLLLARSPGKWWESLWGSTWQLQEAVALDDVDVLGPLPPDGDHRLRAFREAATDLSRALPNVRGLRTVEWGDLTEQLPVPDLSQKRFGSIMQIHLAALVALLQKGPTRVSAANGSTTTHEDLLITHEMPYWRASAKSHQVRLGDDSLANAVTVATLMGAANRDEALAVLARVRGLDGQSEGQLMDVDQWLTTLYPASGTGRWGALEPDRLGEHLVGHRLRDWPDLLAKPLAAATPAQLHRAFHVLARAGVDHATARTALRFQVVEQLRRTGPTALAVALETEVPEFLIEVLEEAVQGAADSPETLAELAEAFPATAPELEILAERVTRLEVAVCHCLLAAGLGDYLPRLARATRRHAEYLHALGRTDEALAVQSEAVGLFRELAGRSRGKGAQP</sequence>
<dbReference type="STRING" id="68214.AVL59_09320"/>
<dbReference type="Pfam" id="PF00089">
    <property type="entry name" value="Trypsin"/>
    <property type="match status" value="1"/>
</dbReference>
<dbReference type="RefSeq" id="WP_067301425.1">
    <property type="nucleotide sequence ID" value="NZ_CP016279.1"/>
</dbReference>
<evidence type="ECO:0000313" key="5">
    <source>
        <dbReference type="Proteomes" id="UP001519309"/>
    </source>
</evidence>
<dbReference type="InterPro" id="IPR001254">
    <property type="entry name" value="Trypsin_dom"/>
</dbReference>
<dbReference type="EMBL" id="JAGGLP010000009">
    <property type="protein sequence ID" value="MBP2051733.1"/>
    <property type="molecule type" value="Genomic_DNA"/>
</dbReference>
<protein>
    <recommendedName>
        <fullName evidence="1">Peptidase S1 domain-containing protein</fullName>
    </recommendedName>
</protein>
<organism evidence="2 4">
    <name type="scientific">Streptomyces griseochromogenes</name>
    <dbReference type="NCBI Taxonomy" id="68214"/>
    <lineage>
        <taxon>Bacteria</taxon>
        <taxon>Bacillati</taxon>
        <taxon>Actinomycetota</taxon>
        <taxon>Actinomycetes</taxon>
        <taxon>Kitasatosporales</taxon>
        <taxon>Streptomycetaceae</taxon>
        <taxon>Streptomyces</taxon>
    </lineage>
</organism>
<dbReference type="SUPFAM" id="SSF50494">
    <property type="entry name" value="Trypsin-like serine proteases"/>
    <property type="match status" value="1"/>
</dbReference>
<proteinExistence type="predicted"/>
<keyword evidence="5" id="KW-1185">Reference proteome</keyword>
<gene>
    <name evidence="2" type="ORF">AVL59_09320</name>
    <name evidence="3" type="ORF">J2Z21_004710</name>
</gene>
<reference evidence="2 4" key="1">
    <citation type="submission" date="2016-06" db="EMBL/GenBank/DDBJ databases">
        <title>Complete genome sequence of Streptomyces griseochromogenes ATCC 14511, the Blasticidin S producer.</title>
        <authorList>
            <person name="Wu L."/>
        </authorList>
    </citation>
    <scope>NUCLEOTIDE SEQUENCE [LARGE SCALE GENOMIC DNA]</scope>
    <source>
        <strain evidence="2 4">ATCC 14511</strain>
    </source>
</reference>
<dbReference type="Gene3D" id="2.40.10.120">
    <property type="match status" value="1"/>
</dbReference>
<feature type="domain" description="Peptidase S1" evidence="1">
    <location>
        <begin position="10"/>
        <end position="189"/>
    </location>
</feature>
<name>A0A1B1ATD9_9ACTN</name>
<evidence type="ECO:0000313" key="2">
    <source>
        <dbReference type="EMBL" id="ANP49782.1"/>
    </source>
</evidence>
<evidence type="ECO:0000313" key="4">
    <source>
        <dbReference type="Proteomes" id="UP000092659"/>
    </source>
</evidence>